<accession>A0A929RZQ3</accession>
<dbReference type="EMBL" id="JABZGR010000018">
    <property type="protein sequence ID" value="MBF0970639.1"/>
    <property type="molecule type" value="Genomic_DNA"/>
</dbReference>
<keyword evidence="1" id="KW-0732">Signal</keyword>
<gene>
    <name evidence="2" type="ORF">HXK21_06305</name>
</gene>
<dbReference type="RefSeq" id="WP_303764189.1">
    <property type="nucleotide sequence ID" value="NZ_CAUOSC010000019.1"/>
</dbReference>
<evidence type="ECO:0000313" key="2">
    <source>
        <dbReference type="EMBL" id="MBF0970639.1"/>
    </source>
</evidence>
<reference evidence="2" key="1">
    <citation type="submission" date="2020-04" db="EMBL/GenBank/DDBJ databases">
        <title>Deep metagenomics examines the oral microbiome during advanced dental caries in children, revealing novel taxa and co-occurrences with host molecules.</title>
        <authorList>
            <person name="Baker J.L."/>
            <person name="Morton J.T."/>
            <person name="Dinis M."/>
            <person name="Alvarez R."/>
            <person name="Tran N.C."/>
            <person name="Knight R."/>
            <person name="Edlund A."/>
        </authorList>
    </citation>
    <scope>NUCLEOTIDE SEQUENCE</scope>
    <source>
        <strain evidence="2">JCVI_34_bin.1</strain>
    </source>
</reference>
<name>A0A929RZQ3_9BACT</name>
<dbReference type="Proteomes" id="UP000704068">
    <property type="component" value="Unassembled WGS sequence"/>
</dbReference>
<feature type="chain" id="PRO_5037623935" description="Tetratricopeptide repeat protein" evidence="1">
    <location>
        <begin position="20"/>
        <end position="411"/>
    </location>
</feature>
<dbReference type="SMART" id="SM00028">
    <property type="entry name" value="TPR"/>
    <property type="match status" value="2"/>
</dbReference>
<dbReference type="AlphaFoldDB" id="A0A929RZQ3"/>
<dbReference type="Gene3D" id="1.25.40.10">
    <property type="entry name" value="Tetratricopeptide repeat domain"/>
    <property type="match status" value="2"/>
</dbReference>
<evidence type="ECO:0000256" key="1">
    <source>
        <dbReference type="SAM" id="SignalP"/>
    </source>
</evidence>
<comment type="caution">
    <text evidence="2">The sequence shown here is derived from an EMBL/GenBank/DDBJ whole genome shotgun (WGS) entry which is preliminary data.</text>
</comment>
<evidence type="ECO:0000313" key="3">
    <source>
        <dbReference type="Proteomes" id="UP000704068"/>
    </source>
</evidence>
<dbReference type="SUPFAM" id="SSF48452">
    <property type="entry name" value="TPR-like"/>
    <property type="match status" value="2"/>
</dbReference>
<protein>
    <recommendedName>
        <fullName evidence="4">Tetratricopeptide repeat protein</fullName>
    </recommendedName>
</protein>
<feature type="signal peptide" evidence="1">
    <location>
        <begin position="1"/>
        <end position="19"/>
    </location>
</feature>
<evidence type="ECO:0008006" key="4">
    <source>
        <dbReference type="Google" id="ProtNLM"/>
    </source>
</evidence>
<proteinExistence type="predicted"/>
<sequence length="411" mass="47034">MKKVFSTIALTMLAGVGLAQNSALQKAQSALQNRDFNGTISILNEALQNPKTTKFAEMYNLLADAHTRLMEPELQKAAQSQPFDTTGYCVNLDKAIINYTKSYEADNKADEKGKVKPKFNAINGSRIAAMLDYYNYAALFVNQNGNRNEAITYFKKFIELPKNPVFTPQQTDSIYKAKKTEYAQAAYNLTILCYGQNDWDDVLKYADLALQDETGTRDLYIMKMQAYLGKQDSAAYLKTLQEAVIRTETPNFIQNLLYYYIQKDDRAGALSMADNLVKDHPQSKAAYYLRGSVYLNMKPFSYAKAEEDFSKALAIDPNFVEANVGMAYSYMNDVVTQVQNRVIKIPPTYSKLYKQVMETKVQPYYRKALPYFEKVRALLPDEPKRWASPLQQIYNNLDMTEKSKEMDQYLR</sequence>
<dbReference type="InterPro" id="IPR011990">
    <property type="entry name" value="TPR-like_helical_dom_sf"/>
</dbReference>
<organism evidence="2 3">
    <name type="scientific">Alloprevotella tannerae</name>
    <dbReference type="NCBI Taxonomy" id="76122"/>
    <lineage>
        <taxon>Bacteria</taxon>
        <taxon>Pseudomonadati</taxon>
        <taxon>Bacteroidota</taxon>
        <taxon>Bacteroidia</taxon>
        <taxon>Bacteroidales</taxon>
        <taxon>Prevotellaceae</taxon>
        <taxon>Alloprevotella</taxon>
    </lineage>
</organism>
<dbReference type="InterPro" id="IPR019734">
    <property type="entry name" value="TPR_rpt"/>
</dbReference>